<dbReference type="Gene3D" id="1.10.10.60">
    <property type="entry name" value="Homeodomain-like"/>
    <property type="match status" value="1"/>
</dbReference>
<gene>
    <name evidence="6" type="ORF">GCM10010305_16330</name>
</gene>
<evidence type="ECO:0000259" key="5">
    <source>
        <dbReference type="PROSITE" id="PS01124"/>
    </source>
</evidence>
<keyword evidence="2" id="KW-0238">DNA-binding</keyword>
<proteinExistence type="predicted"/>
<dbReference type="SUPFAM" id="SSF46689">
    <property type="entry name" value="Homeodomain-like"/>
    <property type="match status" value="2"/>
</dbReference>
<evidence type="ECO:0000256" key="2">
    <source>
        <dbReference type="ARBA" id="ARBA00023125"/>
    </source>
</evidence>
<keyword evidence="1" id="KW-0805">Transcription regulation</keyword>
<keyword evidence="3" id="KW-0804">Transcription</keyword>
<name>A0A918SW10_9ACTN</name>
<evidence type="ECO:0000313" key="6">
    <source>
        <dbReference type="EMBL" id="GHA74329.1"/>
    </source>
</evidence>
<evidence type="ECO:0000256" key="4">
    <source>
        <dbReference type="SAM" id="MobiDB-lite"/>
    </source>
</evidence>
<comment type="caution">
    <text evidence="6">The sequence shown here is derived from an EMBL/GenBank/DDBJ whole genome shotgun (WGS) entry which is preliminary data.</text>
</comment>
<feature type="domain" description="HTH araC/xylS-type" evidence="5">
    <location>
        <begin position="243"/>
        <end position="341"/>
    </location>
</feature>
<reference evidence="6" key="1">
    <citation type="journal article" date="2014" name="Int. J. Syst. Evol. Microbiol.">
        <title>Complete genome sequence of Corynebacterium casei LMG S-19264T (=DSM 44701T), isolated from a smear-ripened cheese.</title>
        <authorList>
            <consortium name="US DOE Joint Genome Institute (JGI-PGF)"/>
            <person name="Walter F."/>
            <person name="Albersmeier A."/>
            <person name="Kalinowski J."/>
            <person name="Ruckert C."/>
        </authorList>
    </citation>
    <scope>NUCLEOTIDE SEQUENCE</scope>
    <source>
        <strain evidence="6">JCM 4518</strain>
    </source>
</reference>
<dbReference type="PANTHER" id="PTHR46796">
    <property type="entry name" value="HTH-TYPE TRANSCRIPTIONAL ACTIVATOR RHAS-RELATED"/>
    <property type="match status" value="1"/>
</dbReference>
<dbReference type="Pfam" id="PF12852">
    <property type="entry name" value="Cupin_6"/>
    <property type="match status" value="1"/>
</dbReference>
<dbReference type="SUPFAM" id="SSF51182">
    <property type="entry name" value="RmlC-like cupins"/>
    <property type="match status" value="1"/>
</dbReference>
<feature type="region of interest" description="Disordered" evidence="4">
    <location>
        <begin position="337"/>
        <end position="367"/>
    </location>
</feature>
<dbReference type="GO" id="GO:0003700">
    <property type="term" value="F:DNA-binding transcription factor activity"/>
    <property type="evidence" value="ECO:0007669"/>
    <property type="project" value="InterPro"/>
</dbReference>
<feature type="region of interest" description="Disordered" evidence="4">
    <location>
        <begin position="49"/>
        <end position="112"/>
    </location>
</feature>
<dbReference type="Pfam" id="PF12833">
    <property type="entry name" value="HTH_18"/>
    <property type="match status" value="1"/>
</dbReference>
<dbReference type="PANTHER" id="PTHR46796:SF7">
    <property type="entry name" value="ARAC FAMILY TRANSCRIPTIONAL REGULATOR"/>
    <property type="match status" value="1"/>
</dbReference>
<dbReference type="SMART" id="SM00342">
    <property type="entry name" value="HTH_ARAC"/>
    <property type="match status" value="1"/>
</dbReference>
<dbReference type="InterPro" id="IPR032783">
    <property type="entry name" value="AraC_lig"/>
</dbReference>
<dbReference type="EMBL" id="BMUL01000003">
    <property type="protein sequence ID" value="GHA74329.1"/>
    <property type="molecule type" value="Genomic_DNA"/>
</dbReference>
<evidence type="ECO:0000313" key="7">
    <source>
        <dbReference type="Proteomes" id="UP000644020"/>
    </source>
</evidence>
<reference evidence="6" key="2">
    <citation type="submission" date="2020-09" db="EMBL/GenBank/DDBJ databases">
        <authorList>
            <person name="Sun Q."/>
            <person name="Ohkuma M."/>
        </authorList>
    </citation>
    <scope>NUCLEOTIDE SEQUENCE</scope>
    <source>
        <strain evidence="6">JCM 4518</strain>
    </source>
</reference>
<dbReference type="Proteomes" id="UP000644020">
    <property type="component" value="Unassembled WGS sequence"/>
</dbReference>
<dbReference type="InterPro" id="IPR009057">
    <property type="entry name" value="Homeodomain-like_sf"/>
</dbReference>
<dbReference type="Gene3D" id="2.60.120.10">
    <property type="entry name" value="Jelly Rolls"/>
    <property type="match status" value="1"/>
</dbReference>
<keyword evidence="7" id="KW-1185">Reference proteome</keyword>
<dbReference type="PROSITE" id="PS01124">
    <property type="entry name" value="HTH_ARAC_FAMILY_2"/>
    <property type="match status" value="1"/>
</dbReference>
<dbReference type="AlphaFoldDB" id="A0A918SW10"/>
<dbReference type="InterPro" id="IPR050204">
    <property type="entry name" value="AraC_XylS_family_regulators"/>
</dbReference>
<feature type="compositionally biased region" description="Low complexity" evidence="4">
    <location>
        <begin position="69"/>
        <end position="112"/>
    </location>
</feature>
<dbReference type="InterPro" id="IPR014710">
    <property type="entry name" value="RmlC-like_jellyroll"/>
</dbReference>
<evidence type="ECO:0000256" key="1">
    <source>
        <dbReference type="ARBA" id="ARBA00023015"/>
    </source>
</evidence>
<dbReference type="InterPro" id="IPR011051">
    <property type="entry name" value="RmlC_Cupin_sf"/>
</dbReference>
<protein>
    <recommendedName>
        <fullName evidence="5">HTH araC/xylS-type domain-containing protein</fullName>
    </recommendedName>
</protein>
<sequence length="367" mass="36894">MRIPRNADTDRAVLHYVLDGRCRLTAAGTAPLDLAAGDLALLPAGARHRLTTRPGTPGAPRSGPGAESGAGPCVDPGAAPGAAPGTDPGAAPGAGTASGTASAYGTEPGTESGAGTAYGTGSACGAVYETGPGAAYGTASGAVPVVRRYELGGPGPPVRLLSARLAPGPGTAVLAAALPRALALGRGRIEQAPLLRATLRLLAAPGRRPGPGDRLLALRAFETALALAAAAPPPRLPPRSGLARALAAVEHRYAEPWTVAALAREAGMSRSAFTAAFHEAVGTPPARHLTARRMREAARLLAETSLPQPAVPARVGYHSRAGFHLAFRTAYGTTPGEYRAAAPRRGTPDAQRGGADTFRHGPGKVGE</sequence>
<organism evidence="6 7">
    <name type="scientific">Streptomyces termitum</name>
    <dbReference type="NCBI Taxonomy" id="67368"/>
    <lineage>
        <taxon>Bacteria</taxon>
        <taxon>Bacillati</taxon>
        <taxon>Actinomycetota</taxon>
        <taxon>Actinomycetes</taxon>
        <taxon>Kitasatosporales</taxon>
        <taxon>Streptomycetaceae</taxon>
        <taxon>Streptomyces</taxon>
    </lineage>
</organism>
<evidence type="ECO:0000256" key="3">
    <source>
        <dbReference type="ARBA" id="ARBA00023163"/>
    </source>
</evidence>
<dbReference type="InterPro" id="IPR018060">
    <property type="entry name" value="HTH_AraC"/>
</dbReference>
<dbReference type="GO" id="GO:0043565">
    <property type="term" value="F:sequence-specific DNA binding"/>
    <property type="evidence" value="ECO:0007669"/>
    <property type="project" value="InterPro"/>
</dbReference>
<accession>A0A918SW10</accession>